<dbReference type="InterPro" id="IPR029787">
    <property type="entry name" value="Nucleotide_cyclase"/>
</dbReference>
<name>A0A7Y9IAD9_9ACTN</name>
<evidence type="ECO:0000313" key="2">
    <source>
        <dbReference type="Proteomes" id="UP000569914"/>
    </source>
</evidence>
<organism evidence="1 2">
    <name type="scientific">Microlunatus parietis</name>
    <dbReference type="NCBI Taxonomy" id="682979"/>
    <lineage>
        <taxon>Bacteria</taxon>
        <taxon>Bacillati</taxon>
        <taxon>Actinomycetota</taxon>
        <taxon>Actinomycetes</taxon>
        <taxon>Propionibacteriales</taxon>
        <taxon>Propionibacteriaceae</taxon>
        <taxon>Microlunatus</taxon>
    </lineage>
</organism>
<dbReference type="RefSeq" id="WP_179754078.1">
    <property type="nucleotide sequence ID" value="NZ_JACCBU010000001.1"/>
</dbReference>
<dbReference type="SUPFAM" id="SSF55073">
    <property type="entry name" value="Nucleotide cyclase"/>
    <property type="match status" value="1"/>
</dbReference>
<reference evidence="1 2" key="1">
    <citation type="submission" date="2020-07" db="EMBL/GenBank/DDBJ databases">
        <title>Sequencing the genomes of 1000 actinobacteria strains.</title>
        <authorList>
            <person name="Klenk H.-P."/>
        </authorList>
    </citation>
    <scope>NUCLEOTIDE SEQUENCE [LARGE SCALE GENOMIC DNA]</scope>
    <source>
        <strain evidence="1 2">DSM 22083</strain>
    </source>
</reference>
<protein>
    <submittedName>
        <fullName evidence="1">Class 3 adenylate cyclase</fullName>
    </submittedName>
</protein>
<keyword evidence="2" id="KW-1185">Reference proteome</keyword>
<comment type="caution">
    <text evidence="1">The sequence shown here is derived from an EMBL/GenBank/DDBJ whole genome shotgun (WGS) entry which is preliminary data.</text>
</comment>
<dbReference type="AlphaFoldDB" id="A0A7Y9IAD9"/>
<gene>
    <name evidence="1" type="ORF">BKA15_004265</name>
</gene>
<sequence>MINNDAPEVGRYDPDAGYARIGVILHEDPIEESAETLPPRLHGPGAVVSGTVLVVDVRDSSGLARKYPAIHLARLYRALASELTAILTSPQVRHLSFHGDRLWAIYDTPTGADASAVLDLAARANTVRWMINRQLQYPNENLMIGYGIGIEYGRLIMINTDLDPAATGGNLAYAGPTLHRAAELAHRADRFDRLPIDVGVGFAGRVDDRGGRILTEVFQRDPDDQGCNGNLIDHALYEAGTTGERDSGPA</sequence>
<evidence type="ECO:0000313" key="1">
    <source>
        <dbReference type="EMBL" id="NYE72936.1"/>
    </source>
</evidence>
<dbReference type="Proteomes" id="UP000569914">
    <property type="component" value="Unassembled WGS sequence"/>
</dbReference>
<proteinExistence type="predicted"/>
<dbReference type="Gene3D" id="3.30.70.1230">
    <property type="entry name" value="Nucleotide cyclase"/>
    <property type="match status" value="1"/>
</dbReference>
<accession>A0A7Y9IAD9</accession>
<dbReference type="EMBL" id="JACCBU010000001">
    <property type="protein sequence ID" value="NYE72936.1"/>
    <property type="molecule type" value="Genomic_DNA"/>
</dbReference>